<evidence type="ECO:0000313" key="3">
    <source>
        <dbReference type="RefSeq" id="XP_020547203.1"/>
    </source>
</evidence>
<protein>
    <submittedName>
        <fullName evidence="3 4">Uncharacterized protein LOC105155898</fullName>
    </submittedName>
</protein>
<feature type="compositionally biased region" description="Polar residues" evidence="1">
    <location>
        <begin position="234"/>
        <end position="245"/>
    </location>
</feature>
<sequence>MTTKLQRSINPLTIAPHNNPLCTISHQCCLELGSGLQKRVSLSLMDRMQEFQNIESVRKMILMQEEVFKQQVQELHRIYNLQKKLMQELKTGLKIAAQTDKTDSGIAAWNKTERETGRCFQAFAARDDLKELSGSCSEETPRMPIKFDLEIPAETIAPSNVQTFEERKELKMIDEESDVEVELTLSIGHGTRKQRSKKRHQLHDSDDQLNNQVGEVGLSSTGTNKGDEYREPGSITSSSPVYQENTRPHWLLQDLSLNRT</sequence>
<feature type="region of interest" description="Disordered" evidence="1">
    <location>
        <begin position="189"/>
        <end position="246"/>
    </location>
</feature>
<name>A0A8M8UTS1_SESIN</name>
<dbReference type="AlphaFoldDB" id="A0A8M8UTS1"/>
<evidence type="ECO:0000313" key="4">
    <source>
        <dbReference type="RefSeq" id="XP_020547206.1"/>
    </source>
</evidence>
<evidence type="ECO:0000256" key="1">
    <source>
        <dbReference type="SAM" id="MobiDB-lite"/>
    </source>
</evidence>
<feature type="compositionally biased region" description="Polar residues" evidence="1">
    <location>
        <begin position="208"/>
        <end position="224"/>
    </location>
</feature>
<dbReference type="RefSeq" id="XP_020547206.1">
    <property type="nucleotide sequence ID" value="XM_020691547.1"/>
</dbReference>
<dbReference type="OrthoDB" id="1928288at2759"/>
<keyword evidence="2" id="KW-1185">Reference proteome</keyword>
<dbReference type="GeneID" id="105155898"/>
<gene>
    <name evidence="3 4" type="primary">LOC105155898</name>
</gene>
<reference evidence="3 4" key="1">
    <citation type="submission" date="2025-04" db="UniProtKB">
        <authorList>
            <consortium name="RefSeq"/>
        </authorList>
    </citation>
    <scope>IDENTIFICATION</scope>
</reference>
<dbReference type="PANTHER" id="PTHR33167:SF4">
    <property type="entry name" value="TRANSCRIPTION FACTOR, PUTATIVE (DUF863)-RELATED"/>
    <property type="match status" value="1"/>
</dbReference>
<accession>A0A8M8UTS1</accession>
<dbReference type="KEGG" id="sind:105155898"/>
<feature type="compositionally biased region" description="Basic residues" evidence="1">
    <location>
        <begin position="190"/>
        <end position="201"/>
    </location>
</feature>
<evidence type="ECO:0000313" key="2">
    <source>
        <dbReference type="Proteomes" id="UP000504604"/>
    </source>
</evidence>
<dbReference type="PANTHER" id="PTHR33167">
    <property type="entry name" value="TRANSCRIPTION FACTOR, PUTATIVE (DUF863)-RELATED"/>
    <property type="match status" value="1"/>
</dbReference>
<dbReference type="RefSeq" id="XP_020547203.1">
    <property type="nucleotide sequence ID" value="XM_020691544.1"/>
</dbReference>
<organism evidence="2 4">
    <name type="scientific">Sesamum indicum</name>
    <name type="common">Oriental sesame</name>
    <name type="synonym">Sesamum orientale</name>
    <dbReference type="NCBI Taxonomy" id="4182"/>
    <lineage>
        <taxon>Eukaryota</taxon>
        <taxon>Viridiplantae</taxon>
        <taxon>Streptophyta</taxon>
        <taxon>Embryophyta</taxon>
        <taxon>Tracheophyta</taxon>
        <taxon>Spermatophyta</taxon>
        <taxon>Magnoliopsida</taxon>
        <taxon>eudicotyledons</taxon>
        <taxon>Gunneridae</taxon>
        <taxon>Pentapetalae</taxon>
        <taxon>asterids</taxon>
        <taxon>lamiids</taxon>
        <taxon>Lamiales</taxon>
        <taxon>Pedaliaceae</taxon>
        <taxon>Sesamum</taxon>
    </lineage>
</organism>
<dbReference type="Proteomes" id="UP000504604">
    <property type="component" value="Linkage group LG2"/>
</dbReference>
<proteinExistence type="predicted"/>